<evidence type="ECO:0008006" key="4">
    <source>
        <dbReference type="Google" id="ProtNLM"/>
    </source>
</evidence>
<proteinExistence type="predicted"/>
<feature type="chain" id="PRO_5011006940" description="Secreted protein" evidence="1">
    <location>
        <begin position="22"/>
        <end position="92"/>
    </location>
</feature>
<evidence type="ECO:0000256" key="1">
    <source>
        <dbReference type="SAM" id="SignalP"/>
    </source>
</evidence>
<evidence type="ECO:0000313" key="3">
    <source>
        <dbReference type="Proteomes" id="UP000243006"/>
    </source>
</evidence>
<feature type="signal peptide" evidence="1">
    <location>
        <begin position="1"/>
        <end position="21"/>
    </location>
</feature>
<dbReference type="Proteomes" id="UP000243006">
    <property type="component" value="Unassembled WGS sequence"/>
</dbReference>
<name>A0A1Y3EQ76_9BILA</name>
<organism evidence="2 3">
    <name type="scientific">Trichinella nativa</name>
    <dbReference type="NCBI Taxonomy" id="6335"/>
    <lineage>
        <taxon>Eukaryota</taxon>
        <taxon>Metazoa</taxon>
        <taxon>Ecdysozoa</taxon>
        <taxon>Nematoda</taxon>
        <taxon>Enoplea</taxon>
        <taxon>Dorylaimia</taxon>
        <taxon>Trichinellida</taxon>
        <taxon>Trichinellidae</taxon>
        <taxon>Trichinella</taxon>
    </lineage>
</organism>
<evidence type="ECO:0000313" key="2">
    <source>
        <dbReference type="EMBL" id="OUC47055.1"/>
    </source>
</evidence>
<sequence>MIQCPISLLIAAFWLFHACTGVRKIQFAWLNLSSKLPLPILAEAKAVYIFSEMEFKIYHFTMPIFGRNIHQRRTMDEYSRFLQTIDMQGNMN</sequence>
<reference evidence="2 3" key="1">
    <citation type="submission" date="2015-04" db="EMBL/GenBank/DDBJ databases">
        <title>Draft genome of the roundworm Trichinella nativa.</title>
        <authorList>
            <person name="Mitreva M."/>
        </authorList>
    </citation>
    <scope>NUCLEOTIDE SEQUENCE [LARGE SCALE GENOMIC DNA]</scope>
    <source>
        <strain evidence="2 3">ISS45</strain>
    </source>
</reference>
<dbReference type="AlphaFoldDB" id="A0A1Y3EQ76"/>
<keyword evidence="1" id="KW-0732">Signal</keyword>
<comment type="caution">
    <text evidence="2">The sequence shown here is derived from an EMBL/GenBank/DDBJ whole genome shotgun (WGS) entry which is preliminary data.</text>
</comment>
<protein>
    <recommendedName>
        <fullName evidence="4">Secreted protein</fullName>
    </recommendedName>
</protein>
<gene>
    <name evidence="2" type="ORF">D917_07221</name>
</gene>
<accession>A0A1Y3EQ76</accession>
<dbReference type="EMBL" id="LVZM01005372">
    <property type="protein sequence ID" value="OUC47055.1"/>
    <property type="molecule type" value="Genomic_DNA"/>
</dbReference>